<name>A0AA39P2U2_9AGAR</name>
<accession>A0AA39P2U2</accession>
<proteinExistence type="predicted"/>
<sequence length="300" mass="33898">MPFGMLKEFDLSQELIDIIVFTLQQYSDHELDLISHLFSETSPIPLLVRSLHIYPFNSALNEILPLLQNDGHLHIQTAPRDVLQSTSFTQVLSTYPLMTLHMGEPEKLPLAPSTLIHYSDFFDFIRCFPERIQYVSLSDLYTWEPPTTEDTLTNKGPSVGTLDLHTTGQKGTIFSPKQSGVTIFSAIDQLCFWDSRFESICSIIHSLPPLSVQKLYIPYCLGVPSLSISIDVCMSRNDALKVLIKKLESTPVKSSLKNLQIILTLHLSGLQHMLFQVGCSLDMRGVYCEDPEDPVELFIH</sequence>
<keyword evidence="2" id="KW-1185">Reference proteome</keyword>
<dbReference type="EMBL" id="JAUEPU010000139">
    <property type="protein sequence ID" value="KAK0475958.1"/>
    <property type="molecule type" value="Genomic_DNA"/>
</dbReference>
<organism evidence="1 2">
    <name type="scientific">Armillaria luteobubalina</name>
    <dbReference type="NCBI Taxonomy" id="153913"/>
    <lineage>
        <taxon>Eukaryota</taxon>
        <taxon>Fungi</taxon>
        <taxon>Dikarya</taxon>
        <taxon>Basidiomycota</taxon>
        <taxon>Agaricomycotina</taxon>
        <taxon>Agaricomycetes</taxon>
        <taxon>Agaricomycetidae</taxon>
        <taxon>Agaricales</taxon>
        <taxon>Marasmiineae</taxon>
        <taxon>Physalacriaceae</taxon>
        <taxon>Armillaria</taxon>
    </lineage>
</organism>
<evidence type="ECO:0000313" key="2">
    <source>
        <dbReference type="Proteomes" id="UP001175228"/>
    </source>
</evidence>
<protein>
    <submittedName>
        <fullName evidence="1">Uncharacterized protein</fullName>
    </submittedName>
</protein>
<dbReference type="Proteomes" id="UP001175228">
    <property type="component" value="Unassembled WGS sequence"/>
</dbReference>
<evidence type="ECO:0000313" key="1">
    <source>
        <dbReference type="EMBL" id="KAK0475958.1"/>
    </source>
</evidence>
<gene>
    <name evidence="1" type="ORF">EDD18DRAFT_1115685</name>
</gene>
<reference evidence="1" key="1">
    <citation type="submission" date="2023-06" db="EMBL/GenBank/DDBJ databases">
        <authorList>
            <consortium name="Lawrence Berkeley National Laboratory"/>
            <person name="Ahrendt S."/>
            <person name="Sahu N."/>
            <person name="Indic B."/>
            <person name="Wong-Bajracharya J."/>
            <person name="Merenyi Z."/>
            <person name="Ke H.-M."/>
            <person name="Monk M."/>
            <person name="Kocsube S."/>
            <person name="Drula E."/>
            <person name="Lipzen A."/>
            <person name="Balint B."/>
            <person name="Henrissat B."/>
            <person name="Andreopoulos B."/>
            <person name="Martin F.M."/>
            <person name="Harder C.B."/>
            <person name="Rigling D."/>
            <person name="Ford K.L."/>
            <person name="Foster G.D."/>
            <person name="Pangilinan J."/>
            <person name="Papanicolaou A."/>
            <person name="Barry K."/>
            <person name="LaButti K."/>
            <person name="Viragh M."/>
            <person name="Koriabine M."/>
            <person name="Yan M."/>
            <person name="Riley R."/>
            <person name="Champramary S."/>
            <person name="Plett K.L."/>
            <person name="Tsai I.J."/>
            <person name="Slot J."/>
            <person name="Sipos G."/>
            <person name="Plett J."/>
            <person name="Nagy L.G."/>
            <person name="Grigoriev I.V."/>
        </authorList>
    </citation>
    <scope>NUCLEOTIDE SEQUENCE</scope>
    <source>
        <strain evidence="1">HWK02</strain>
    </source>
</reference>
<dbReference type="AlphaFoldDB" id="A0AA39P2U2"/>
<comment type="caution">
    <text evidence="1">The sequence shown here is derived from an EMBL/GenBank/DDBJ whole genome shotgun (WGS) entry which is preliminary data.</text>
</comment>